<keyword evidence="1" id="KW-0472">Membrane</keyword>
<reference evidence="2 3" key="1">
    <citation type="submission" date="2019-07" db="EMBL/GenBank/DDBJ databases">
        <title>Whole genome shotgun sequence of Pseudonocardia sulfidoxydans NBRC 16205.</title>
        <authorList>
            <person name="Hosoyama A."/>
            <person name="Uohara A."/>
            <person name="Ohji S."/>
            <person name="Ichikawa N."/>
        </authorList>
    </citation>
    <scope>NUCLEOTIDE SEQUENCE [LARGE SCALE GENOMIC DNA]</scope>
    <source>
        <strain evidence="2 3">NBRC 16205</strain>
    </source>
</reference>
<keyword evidence="1" id="KW-1133">Transmembrane helix</keyword>
<organism evidence="2 3">
    <name type="scientific">Pseudonocardia sulfidoxydans NBRC 16205</name>
    <dbReference type="NCBI Taxonomy" id="1223511"/>
    <lineage>
        <taxon>Bacteria</taxon>
        <taxon>Bacillati</taxon>
        <taxon>Actinomycetota</taxon>
        <taxon>Actinomycetes</taxon>
        <taxon>Pseudonocardiales</taxon>
        <taxon>Pseudonocardiaceae</taxon>
        <taxon>Pseudonocardia</taxon>
    </lineage>
</organism>
<protein>
    <submittedName>
        <fullName evidence="2">Uncharacterized protein</fullName>
    </submittedName>
</protein>
<sequence length="57" mass="5256">MHVLGGVLTGLGILGAVLGLVTGSQAWIAGVVGLGSAAALPAGTAFALWAGLGISAA</sequence>
<keyword evidence="3" id="KW-1185">Reference proteome</keyword>
<evidence type="ECO:0000313" key="3">
    <source>
        <dbReference type="Proteomes" id="UP000321685"/>
    </source>
</evidence>
<gene>
    <name evidence="2" type="ORF">PSU4_53350</name>
</gene>
<feature type="transmembrane region" description="Helical" evidence="1">
    <location>
        <begin position="29"/>
        <end position="52"/>
    </location>
</feature>
<accession>A0A511DNI7</accession>
<comment type="caution">
    <text evidence="2">The sequence shown here is derived from an EMBL/GenBank/DDBJ whole genome shotgun (WGS) entry which is preliminary data.</text>
</comment>
<proteinExistence type="predicted"/>
<dbReference type="Proteomes" id="UP000321685">
    <property type="component" value="Unassembled WGS sequence"/>
</dbReference>
<evidence type="ECO:0000313" key="2">
    <source>
        <dbReference type="EMBL" id="GEL26381.1"/>
    </source>
</evidence>
<keyword evidence="1" id="KW-0812">Transmembrane</keyword>
<dbReference type="EMBL" id="BJVJ01000087">
    <property type="protein sequence ID" value="GEL26381.1"/>
    <property type="molecule type" value="Genomic_DNA"/>
</dbReference>
<dbReference type="AlphaFoldDB" id="A0A511DNI7"/>
<name>A0A511DNI7_9PSEU</name>
<evidence type="ECO:0000256" key="1">
    <source>
        <dbReference type="SAM" id="Phobius"/>
    </source>
</evidence>